<dbReference type="GO" id="GO:0016829">
    <property type="term" value="F:lyase activity"/>
    <property type="evidence" value="ECO:0007669"/>
    <property type="project" value="UniProtKB-KW"/>
</dbReference>
<reference evidence="5 6" key="1">
    <citation type="submission" date="2015-09" db="EMBL/GenBank/DDBJ databases">
        <authorList>
            <consortium name="Pathogen Informatics"/>
        </authorList>
    </citation>
    <scope>NUCLEOTIDE SEQUENCE [LARGE SCALE GENOMIC DNA]</scope>
    <source>
        <strain evidence="5 6">2789STDY5608828</strain>
    </source>
</reference>
<dbReference type="AlphaFoldDB" id="A0A173XXJ6"/>
<dbReference type="InterPro" id="IPR039480">
    <property type="entry name" value="C-C_Bond_Lyase-like"/>
</dbReference>
<dbReference type="PANTHER" id="PTHR32308:SF10">
    <property type="entry name" value="CITRATE LYASE SUBUNIT BETA"/>
    <property type="match status" value="1"/>
</dbReference>
<gene>
    <name evidence="5" type="ORF">ERS852385_00754</name>
</gene>
<dbReference type="InterPro" id="IPR040442">
    <property type="entry name" value="Pyrv_kinase-like_dom_sf"/>
</dbReference>
<keyword evidence="3 4" id="KW-0460">Magnesium</keyword>
<sequence>MIDSGKEDLQQEIELPYRLGGLLYTPALNETIAQKIIEHRIPCLTSLVFCLEDSIMDHALDEAENRLRCTLQKISESGNNSLPLLFVRVRTPNQLRRLHREFGSLANLLTGYVFPKFDTTNAADYLDLLAEINAASSHKVYGMPILESRAIADSRTRGKELTNLRQELMAMKNCILNVRVGGNDFCNLFGLRRSFRQNIYEIGVVRDILIDIVNQFSDVFVVSGPVWEYFGASEDERWEPGLRRELELDRLNGFIGKTVIHPSQLPVVYESMKPSQADYEDACNILGWRSEMLGVAKSRDTGRMNEVKCHKNWARKIKILGDIYGAKAEAFGDVK</sequence>
<dbReference type="InterPro" id="IPR011206">
    <property type="entry name" value="Citrate_lyase_beta/mcl1/mcl2"/>
</dbReference>
<dbReference type="Pfam" id="PF15617">
    <property type="entry name" value="C-C_Bond_Lyase"/>
    <property type="match status" value="1"/>
</dbReference>
<keyword evidence="2 4" id="KW-0479">Metal-binding</keyword>
<feature type="binding site" evidence="4">
    <location>
        <position position="184"/>
    </location>
    <ligand>
        <name>Mg(2+)</name>
        <dbReference type="ChEBI" id="CHEBI:18420"/>
    </ligand>
</feature>
<name>A0A173XXJ6_9FIRM</name>
<proteinExistence type="predicted"/>
<dbReference type="GO" id="GO:0006107">
    <property type="term" value="P:oxaloacetate metabolic process"/>
    <property type="evidence" value="ECO:0007669"/>
    <property type="project" value="TreeGrafter"/>
</dbReference>
<dbReference type="Proteomes" id="UP000095546">
    <property type="component" value="Unassembled WGS sequence"/>
</dbReference>
<dbReference type="InterPro" id="IPR015813">
    <property type="entry name" value="Pyrv/PenolPyrv_kinase-like_dom"/>
</dbReference>
<dbReference type="Gene3D" id="3.20.20.60">
    <property type="entry name" value="Phosphoenolpyruvate-binding domains"/>
    <property type="match status" value="1"/>
</dbReference>
<evidence type="ECO:0000313" key="5">
    <source>
        <dbReference type="EMBL" id="CUN55726.1"/>
    </source>
</evidence>
<dbReference type="PIRSF" id="PIRSF015582">
    <property type="entry name" value="Cit_lyase_B"/>
    <property type="match status" value="1"/>
</dbReference>
<keyword evidence="6" id="KW-1185">Reference proteome</keyword>
<keyword evidence="5" id="KW-0456">Lyase</keyword>
<dbReference type="SUPFAM" id="SSF51621">
    <property type="entry name" value="Phosphoenolpyruvate/pyruvate domain"/>
    <property type="match status" value="1"/>
</dbReference>
<organism evidence="5 6">
    <name type="scientific">Mitsuokella jalaludinii</name>
    <dbReference type="NCBI Taxonomy" id="187979"/>
    <lineage>
        <taxon>Bacteria</taxon>
        <taxon>Bacillati</taxon>
        <taxon>Bacillota</taxon>
        <taxon>Negativicutes</taxon>
        <taxon>Selenomonadales</taxon>
        <taxon>Selenomonadaceae</taxon>
        <taxon>Mitsuokella</taxon>
    </lineage>
</organism>
<dbReference type="EMBL" id="CYYU01000003">
    <property type="protein sequence ID" value="CUN55726.1"/>
    <property type="molecule type" value="Genomic_DNA"/>
</dbReference>
<dbReference type="RefSeq" id="WP_055160847.1">
    <property type="nucleotide sequence ID" value="NZ_CABIWZ010000003.1"/>
</dbReference>
<evidence type="ECO:0000313" key="6">
    <source>
        <dbReference type="Proteomes" id="UP000095546"/>
    </source>
</evidence>
<comment type="cofactor">
    <cofactor evidence="1">
        <name>Mg(2+)</name>
        <dbReference type="ChEBI" id="CHEBI:18420"/>
    </cofactor>
</comment>
<evidence type="ECO:0000256" key="3">
    <source>
        <dbReference type="ARBA" id="ARBA00022842"/>
    </source>
</evidence>
<accession>A0A173XXJ6</accession>
<dbReference type="OrthoDB" id="9786940at2"/>
<dbReference type="GO" id="GO:0000287">
    <property type="term" value="F:magnesium ion binding"/>
    <property type="evidence" value="ECO:0007669"/>
    <property type="project" value="TreeGrafter"/>
</dbReference>
<dbReference type="STRING" id="187979.ERS852385_00754"/>
<evidence type="ECO:0000256" key="2">
    <source>
        <dbReference type="ARBA" id="ARBA00022723"/>
    </source>
</evidence>
<evidence type="ECO:0000256" key="4">
    <source>
        <dbReference type="PIRSR" id="PIRSR015582-2"/>
    </source>
</evidence>
<protein>
    <submittedName>
        <fullName evidence="5">Citrate lyase beta subunit</fullName>
    </submittedName>
</protein>
<dbReference type="PANTHER" id="PTHR32308">
    <property type="entry name" value="LYASE BETA SUBUNIT, PUTATIVE (AFU_ORTHOLOGUE AFUA_4G13030)-RELATED"/>
    <property type="match status" value="1"/>
</dbReference>
<evidence type="ECO:0000256" key="1">
    <source>
        <dbReference type="ARBA" id="ARBA00001946"/>
    </source>
</evidence>